<evidence type="ECO:0000313" key="4">
    <source>
        <dbReference type="Proteomes" id="UP000428333"/>
    </source>
</evidence>
<dbReference type="OrthoDB" id="2126698at2759"/>
<protein>
    <recommendedName>
        <fullName evidence="5">Protein DETOXIFICATION</fullName>
    </recommendedName>
</protein>
<name>A0A6A4M159_9ERIC</name>
<comment type="caution">
    <text evidence="3">The sequence shown here is derived from an EMBL/GenBank/DDBJ whole genome shotgun (WGS) entry which is preliminary data.</text>
</comment>
<feature type="non-terminal residue" evidence="3">
    <location>
        <position position="1"/>
    </location>
</feature>
<evidence type="ECO:0000256" key="2">
    <source>
        <dbReference type="SAM" id="Phobius"/>
    </source>
</evidence>
<evidence type="ECO:0000313" key="3">
    <source>
        <dbReference type="EMBL" id="KAE9463132.1"/>
    </source>
</evidence>
<feature type="region of interest" description="Disordered" evidence="1">
    <location>
        <begin position="1"/>
        <end position="26"/>
    </location>
</feature>
<gene>
    <name evidence="3" type="ORF">C3L33_04960</name>
</gene>
<organism evidence="3 4">
    <name type="scientific">Rhododendron williamsianum</name>
    <dbReference type="NCBI Taxonomy" id="262921"/>
    <lineage>
        <taxon>Eukaryota</taxon>
        <taxon>Viridiplantae</taxon>
        <taxon>Streptophyta</taxon>
        <taxon>Embryophyta</taxon>
        <taxon>Tracheophyta</taxon>
        <taxon>Spermatophyta</taxon>
        <taxon>Magnoliopsida</taxon>
        <taxon>eudicotyledons</taxon>
        <taxon>Gunneridae</taxon>
        <taxon>Pentapetalae</taxon>
        <taxon>asterids</taxon>
        <taxon>Ericales</taxon>
        <taxon>Ericaceae</taxon>
        <taxon>Ericoideae</taxon>
        <taxon>Rhodoreae</taxon>
        <taxon>Rhododendron</taxon>
    </lineage>
</organism>
<dbReference type="AlphaFoldDB" id="A0A6A4M159"/>
<feature type="transmembrane region" description="Helical" evidence="2">
    <location>
        <begin position="154"/>
        <end position="183"/>
    </location>
</feature>
<keyword evidence="2" id="KW-1133">Transmembrane helix</keyword>
<sequence>MTNNKENEREKAGESNCSSSAESTPRKRAVALHMESPLIKNGGIGSSALGATELHHAPPEVLAADEGGDYPRIHNFEDVKNICYLESVKLWAIAGPIAFNILCNYGINSFTNIFVGHLGNVELSAVAISLSVLANFSFGFLVTHLSLPPDLLHVFGWGLAGAAAAYDISAWGVALAQVAYIVVWCKDDGWRGLSWLAFKELWPFVKLSVASAVMICLEIWYFMSIIVLTGHLEDPVIAVGSLSICMNINGWEGMLFIGINAAIR</sequence>
<accession>A0A6A4M159</accession>
<evidence type="ECO:0000256" key="1">
    <source>
        <dbReference type="SAM" id="MobiDB-lite"/>
    </source>
</evidence>
<keyword evidence="2" id="KW-0472">Membrane</keyword>
<feature type="transmembrane region" description="Helical" evidence="2">
    <location>
        <begin position="236"/>
        <end position="263"/>
    </location>
</feature>
<dbReference type="EMBL" id="QEFC01000594">
    <property type="protein sequence ID" value="KAE9463132.1"/>
    <property type="molecule type" value="Genomic_DNA"/>
</dbReference>
<keyword evidence="4" id="KW-1185">Reference proteome</keyword>
<reference evidence="3 4" key="1">
    <citation type="journal article" date="2019" name="Genome Biol. Evol.">
        <title>The Rhododendron genome and chromosomal organization provide insight into shared whole-genome duplications across the heath family (Ericaceae).</title>
        <authorList>
            <person name="Soza V.L."/>
            <person name="Lindsley D."/>
            <person name="Waalkes A."/>
            <person name="Ramage E."/>
            <person name="Patwardhan R.P."/>
            <person name="Burton J.N."/>
            <person name="Adey A."/>
            <person name="Kumar A."/>
            <person name="Qiu R."/>
            <person name="Shendure J."/>
            <person name="Hall B."/>
        </authorList>
    </citation>
    <scope>NUCLEOTIDE SEQUENCE [LARGE SCALE GENOMIC DNA]</scope>
    <source>
        <strain evidence="3">RSF 1966-606</strain>
    </source>
</reference>
<keyword evidence="2" id="KW-0812">Transmembrane</keyword>
<feature type="transmembrane region" description="Helical" evidence="2">
    <location>
        <begin position="123"/>
        <end position="142"/>
    </location>
</feature>
<feature type="transmembrane region" description="Helical" evidence="2">
    <location>
        <begin position="204"/>
        <end position="230"/>
    </location>
</feature>
<evidence type="ECO:0008006" key="5">
    <source>
        <dbReference type="Google" id="ProtNLM"/>
    </source>
</evidence>
<proteinExistence type="predicted"/>
<dbReference type="PANTHER" id="PTHR11206">
    <property type="entry name" value="MULTIDRUG RESISTANCE PROTEIN"/>
    <property type="match status" value="1"/>
</dbReference>
<dbReference type="Proteomes" id="UP000428333">
    <property type="component" value="Linkage Group LG03"/>
</dbReference>
<feature type="compositionally biased region" description="Basic and acidic residues" evidence="1">
    <location>
        <begin position="1"/>
        <end position="13"/>
    </location>
</feature>